<dbReference type="FunFam" id="3.40.50.720:FF:000084">
    <property type="entry name" value="Short-chain dehydrogenase reductase"/>
    <property type="match status" value="1"/>
</dbReference>
<gene>
    <name evidence="3" type="ORF">FHX80_111697</name>
    <name evidence="4" type="ORF">OIE64_24415</name>
</gene>
<dbReference type="Pfam" id="PF13561">
    <property type="entry name" value="adh_short_C2"/>
    <property type="match status" value="1"/>
</dbReference>
<accession>A0A561UVA1</accession>
<evidence type="ECO:0000313" key="4">
    <source>
        <dbReference type="EMBL" id="WSC15664.1"/>
    </source>
</evidence>
<dbReference type="EMBL" id="CP109114">
    <property type="protein sequence ID" value="WSC15664.1"/>
    <property type="molecule type" value="Genomic_DNA"/>
</dbReference>
<comment type="similarity">
    <text evidence="1">Belongs to the short-chain dehydrogenases/reductases (SDR) family.</text>
</comment>
<sequence length="256" mass="26599">MGILDGKVAIITGGAKGMGEAHVRKFVEEGAKVVVADLDVASGNKLADELGGDALFVELDVTDTSSWEAAVQQTKAAFGTVDVLVNNAGIAGPIVGLLEVGEDLYRSIMDVNLAGTFFGMQAVLPTMVENGKGSIVNISSLAGMRYDTTVNPAYSASKFAIRGFTKQAAFEFGKHDIRVNAVMPGAIMTPLTRASLSEEAIASVSKHIPAKRFADSSEVSEAVVFLASDKASYINGVDLVVDGGKGAINQDILGAE</sequence>
<dbReference type="InterPro" id="IPR002347">
    <property type="entry name" value="SDR_fam"/>
</dbReference>
<dbReference type="Proteomes" id="UP000318186">
    <property type="component" value="Unassembled WGS sequence"/>
</dbReference>
<dbReference type="NCBIfam" id="NF005559">
    <property type="entry name" value="PRK07231.1"/>
    <property type="match status" value="1"/>
</dbReference>
<protein>
    <submittedName>
        <fullName evidence="3">3alpha(Or 20beta)-hydroxysteroid dehydrogenase</fullName>
    </submittedName>
    <submittedName>
        <fullName evidence="4">Glucose 1-dehydrogenase</fullName>
        <ecNumber evidence="4">1.1.1.47</ecNumber>
    </submittedName>
</protein>
<dbReference type="InterPro" id="IPR036291">
    <property type="entry name" value="NAD(P)-bd_dom_sf"/>
</dbReference>
<dbReference type="GO" id="GO:0047936">
    <property type="term" value="F:glucose 1-dehydrogenase [NAD(P)+] activity"/>
    <property type="evidence" value="ECO:0007669"/>
    <property type="project" value="UniProtKB-EC"/>
</dbReference>
<dbReference type="Proteomes" id="UP001330827">
    <property type="component" value="Chromosome"/>
</dbReference>
<evidence type="ECO:0000313" key="5">
    <source>
        <dbReference type="Proteomes" id="UP000318186"/>
    </source>
</evidence>
<proteinExistence type="inferred from homology"/>
<dbReference type="InterPro" id="IPR020904">
    <property type="entry name" value="Sc_DH/Rdtase_CS"/>
</dbReference>
<dbReference type="SUPFAM" id="SSF51735">
    <property type="entry name" value="NAD(P)-binding Rossmann-fold domains"/>
    <property type="match status" value="1"/>
</dbReference>
<dbReference type="EC" id="1.1.1.47" evidence="4"/>
<dbReference type="PANTHER" id="PTHR42820:SF1">
    <property type="entry name" value="SHORT-CHAIN DEHYDROGENASE_REDUCTASE FAMILY PROTEIN"/>
    <property type="match status" value="1"/>
</dbReference>
<dbReference type="PRINTS" id="PR00081">
    <property type="entry name" value="GDHRDH"/>
</dbReference>
<dbReference type="Gene3D" id="3.40.50.720">
    <property type="entry name" value="NAD(P)-binding Rossmann-like Domain"/>
    <property type="match status" value="1"/>
</dbReference>
<evidence type="ECO:0000256" key="1">
    <source>
        <dbReference type="ARBA" id="ARBA00006484"/>
    </source>
</evidence>
<reference evidence="3 5" key="1">
    <citation type="submission" date="2019-06" db="EMBL/GenBank/DDBJ databases">
        <title>Sequencing the genomes of 1000 actinobacteria strains.</title>
        <authorList>
            <person name="Klenk H.-P."/>
        </authorList>
    </citation>
    <scope>NUCLEOTIDE SEQUENCE [LARGE SCALE GENOMIC DNA]</scope>
    <source>
        <strain evidence="3 5">DSM 42059</strain>
    </source>
</reference>
<evidence type="ECO:0000313" key="6">
    <source>
        <dbReference type="Proteomes" id="UP001330827"/>
    </source>
</evidence>
<dbReference type="RefSeq" id="WP_145763632.1">
    <property type="nucleotide sequence ID" value="NZ_CP109114.1"/>
</dbReference>
<dbReference type="PANTHER" id="PTHR42820">
    <property type="entry name" value="SHORT-CHAIN DEHYDROGENASE REDUCTASE"/>
    <property type="match status" value="1"/>
</dbReference>
<dbReference type="AlphaFoldDB" id="A0A561UVA1"/>
<organism evidence="3 5">
    <name type="scientific">Streptomyces brevispora</name>
    <dbReference type="NCBI Taxonomy" id="887462"/>
    <lineage>
        <taxon>Bacteria</taxon>
        <taxon>Bacillati</taxon>
        <taxon>Actinomycetota</taxon>
        <taxon>Actinomycetes</taxon>
        <taxon>Kitasatosporales</taxon>
        <taxon>Streptomycetaceae</taxon>
        <taxon>Streptomyces</taxon>
    </lineage>
</organism>
<keyword evidence="2 4" id="KW-0560">Oxidoreductase</keyword>
<name>A0A561UVA1_9ACTN</name>
<evidence type="ECO:0000313" key="3">
    <source>
        <dbReference type="EMBL" id="TWG03276.1"/>
    </source>
</evidence>
<keyword evidence="6" id="KW-1185">Reference proteome</keyword>
<dbReference type="OrthoDB" id="3542748at2"/>
<dbReference type="EMBL" id="VIWW01000001">
    <property type="protein sequence ID" value="TWG03276.1"/>
    <property type="molecule type" value="Genomic_DNA"/>
</dbReference>
<evidence type="ECO:0000256" key="2">
    <source>
        <dbReference type="ARBA" id="ARBA00023002"/>
    </source>
</evidence>
<dbReference type="PROSITE" id="PS00061">
    <property type="entry name" value="ADH_SHORT"/>
    <property type="match status" value="1"/>
</dbReference>
<dbReference type="PRINTS" id="PR00080">
    <property type="entry name" value="SDRFAMILY"/>
</dbReference>
<reference evidence="4 6" key="2">
    <citation type="submission" date="2022-10" db="EMBL/GenBank/DDBJ databases">
        <title>The complete genomes of actinobacterial strains from the NBC collection.</title>
        <authorList>
            <person name="Joergensen T.S."/>
            <person name="Alvarez Arevalo M."/>
            <person name="Sterndorff E.B."/>
            <person name="Faurdal D."/>
            <person name="Vuksanovic O."/>
            <person name="Mourched A.-S."/>
            <person name="Charusanti P."/>
            <person name="Shaw S."/>
            <person name="Blin K."/>
            <person name="Weber T."/>
        </authorList>
    </citation>
    <scope>NUCLEOTIDE SEQUENCE [LARGE SCALE GENOMIC DNA]</scope>
    <source>
        <strain evidence="4 6">NBC 01769</strain>
    </source>
</reference>